<dbReference type="InterPro" id="IPR036291">
    <property type="entry name" value="NAD(P)-bd_dom_sf"/>
</dbReference>
<keyword evidence="2" id="KW-1185">Reference proteome</keyword>
<name>A0AAN5CJT4_9BILA</name>
<dbReference type="PANTHER" id="PTHR44115">
    <property type="entry name" value="PROTEIN CBG09704"/>
    <property type="match status" value="1"/>
</dbReference>
<evidence type="ECO:0000313" key="2">
    <source>
        <dbReference type="Proteomes" id="UP001328107"/>
    </source>
</evidence>
<dbReference type="AlphaFoldDB" id="A0AAN5CJT4"/>
<dbReference type="Pfam" id="PF00106">
    <property type="entry name" value="adh_short"/>
    <property type="match status" value="1"/>
</dbReference>
<comment type="caution">
    <text evidence="1">The sequence shown here is derived from an EMBL/GenBank/DDBJ whole genome shotgun (WGS) entry which is preliminary data.</text>
</comment>
<accession>A0AAN5CJT4</accession>
<dbReference type="PANTHER" id="PTHR44115:SF4">
    <property type="entry name" value="OXIDOREDUCTASE"/>
    <property type="match status" value="1"/>
</dbReference>
<evidence type="ECO:0008006" key="3">
    <source>
        <dbReference type="Google" id="ProtNLM"/>
    </source>
</evidence>
<dbReference type="PRINTS" id="PR00081">
    <property type="entry name" value="GDHRDH"/>
</dbReference>
<gene>
    <name evidence="1" type="ORF">PMAYCL1PPCAC_15866</name>
</gene>
<dbReference type="SUPFAM" id="SSF51735">
    <property type="entry name" value="NAD(P)-binding Rossmann-fold domains"/>
    <property type="match status" value="1"/>
</dbReference>
<proteinExistence type="predicted"/>
<dbReference type="EMBL" id="BTRK01000004">
    <property type="protein sequence ID" value="GMR45671.1"/>
    <property type="molecule type" value="Genomic_DNA"/>
</dbReference>
<sequence length="96" mass="10347">SNIMSFFDRKVVIITGSSAGIGCETARRFAENGAKVIVTGRNEKALQETMKCCMSSGAKAADIQAVVGDICSKETQEAIIRETINKFGKIDVLARF</sequence>
<protein>
    <recommendedName>
        <fullName evidence="3">Dehydrogenase</fullName>
    </recommendedName>
</protein>
<dbReference type="InterPro" id="IPR002347">
    <property type="entry name" value="SDR_fam"/>
</dbReference>
<feature type="non-terminal residue" evidence="1">
    <location>
        <position position="1"/>
    </location>
</feature>
<organism evidence="1 2">
    <name type="scientific">Pristionchus mayeri</name>
    <dbReference type="NCBI Taxonomy" id="1317129"/>
    <lineage>
        <taxon>Eukaryota</taxon>
        <taxon>Metazoa</taxon>
        <taxon>Ecdysozoa</taxon>
        <taxon>Nematoda</taxon>
        <taxon>Chromadorea</taxon>
        <taxon>Rhabditida</taxon>
        <taxon>Rhabditina</taxon>
        <taxon>Diplogasteromorpha</taxon>
        <taxon>Diplogasteroidea</taxon>
        <taxon>Neodiplogasteridae</taxon>
        <taxon>Pristionchus</taxon>
    </lineage>
</organism>
<dbReference type="Gene3D" id="3.40.50.720">
    <property type="entry name" value="NAD(P)-binding Rossmann-like Domain"/>
    <property type="match status" value="1"/>
</dbReference>
<evidence type="ECO:0000313" key="1">
    <source>
        <dbReference type="EMBL" id="GMR45671.1"/>
    </source>
</evidence>
<dbReference type="Proteomes" id="UP001328107">
    <property type="component" value="Unassembled WGS sequence"/>
</dbReference>
<reference evidence="2" key="1">
    <citation type="submission" date="2022-10" db="EMBL/GenBank/DDBJ databases">
        <title>Genome assembly of Pristionchus species.</title>
        <authorList>
            <person name="Yoshida K."/>
            <person name="Sommer R.J."/>
        </authorList>
    </citation>
    <scope>NUCLEOTIDE SEQUENCE [LARGE SCALE GENOMIC DNA]</scope>
    <source>
        <strain evidence="2">RS5460</strain>
    </source>
</reference>